<dbReference type="RefSeq" id="WP_077113693.1">
    <property type="nucleotide sequence ID" value="NZ_JAFBFH010000020.1"/>
</dbReference>
<evidence type="ECO:0008006" key="3">
    <source>
        <dbReference type="Google" id="ProtNLM"/>
    </source>
</evidence>
<dbReference type="EMBL" id="JAFBFH010000020">
    <property type="protein sequence ID" value="MBM7715973.1"/>
    <property type="molecule type" value="Genomic_DNA"/>
</dbReference>
<accession>A0ABS2R8J5</accession>
<comment type="caution">
    <text evidence="1">The sequence shown here is derived from an EMBL/GenBank/DDBJ whole genome shotgun (WGS) entry which is preliminary data.</text>
</comment>
<sequence>MNLGSEYLRIVKKRFQHIKQLGDKTMEQLSEEDIHWRLNQESNNIAMIVKHLSGNMMSRWTDFLESDGEKPYRKREEEFIDDIPTKTKLEKMWEKGWDALFHALDQLKEEELLRQVLIRGESHTAIEAIERQLAHYAYHIGQIVYIGKQIKNEDWSSLSIPRGRSEEYLQQMLQKHQQK</sequence>
<gene>
    <name evidence="1" type="ORF">JOC94_002984</name>
</gene>
<dbReference type="Gene3D" id="1.20.120.450">
    <property type="entry name" value="dinb family like domain"/>
    <property type="match status" value="1"/>
</dbReference>
<evidence type="ECO:0000313" key="2">
    <source>
        <dbReference type="Proteomes" id="UP000823485"/>
    </source>
</evidence>
<dbReference type="Proteomes" id="UP000823485">
    <property type="component" value="Unassembled WGS sequence"/>
</dbReference>
<dbReference type="InterPro" id="IPR034660">
    <property type="entry name" value="DinB/YfiT-like"/>
</dbReference>
<keyword evidence="2" id="KW-1185">Reference proteome</keyword>
<evidence type="ECO:0000313" key="1">
    <source>
        <dbReference type="EMBL" id="MBM7715973.1"/>
    </source>
</evidence>
<reference evidence="1 2" key="1">
    <citation type="submission" date="2021-01" db="EMBL/GenBank/DDBJ databases">
        <title>Genomic Encyclopedia of Type Strains, Phase IV (KMG-IV): sequencing the most valuable type-strain genomes for metagenomic binning, comparative biology and taxonomic classification.</title>
        <authorList>
            <person name="Goeker M."/>
        </authorList>
    </citation>
    <scope>NUCLEOTIDE SEQUENCE [LARGE SCALE GENOMIC DNA]</scope>
    <source>
        <strain evidence="1 2">DSM 105453</strain>
    </source>
</reference>
<proteinExistence type="predicted"/>
<organism evidence="1 2">
    <name type="scientific">Siminovitchia thermophila</name>
    <dbReference type="NCBI Taxonomy" id="1245522"/>
    <lineage>
        <taxon>Bacteria</taxon>
        <taxon>Bacillati</taxon>
        <taxon>Bacillota</taxon>
        <taxon>Bacilli</taxon>
        <taxon>Bacillales</taxon>
        <taxon>Bacillaceae</taxon>
        <taxon>Siminovitchia</taxon>
    </lineage>
</organism>
<dbReference type="SUPFAM" id="SSF109854">
    <property type="entry name" value="DinB/YfiT-like putative metalloenzymes"/>
    <property type="match status" value="1"/>
</dbReference>
<name>A0ABS2R8J5_9BACI</name>
<dbReference type="InterPro" id="IPR011466">
    <property type="entry name" value="DUF1572"/>
</dbReference>
<protein>
    <recommendedName>
        <fullName evidence="3">DUF1572 domain-containing protein</fullName>
    </recommendedName>
</protein>
<dbReference type="Pfam" id="PF07609">
    <property type="entry name" value="DUF1572"/>
    <property type="match status" value="1"/>
</dbReference>